<dbReference type="EMBL" id="DF820455">
    <property type="protein sequence ID" value="GAK48971.1"/>
    <property type="molecule type" value="Genomic_DNA"/>
</dbReference>
<evidence type="ECO:0000313" key="2">
    <source>
        <dbReference type="EMBL" id="GAK48971.1"/>
    </source>
</evidence>
<protein>
    <recommendedName>
        <fullName evidence="4">DUF1449 family protein</fullName>
    </recommendedName>
</protein>
<proteinExistence type="predicted"/>
<sequence>MSLLLELIRVVNLPYTVVFGLMLFYWFSVVLGIFDVDLFDFDVDDIDFGDELLGALNLGKVPFSLWLTIFSGQMTLYSLLFNKLIDVLFGTVSDPVRFIVCFVVFVPIAALITKIATSPMEKLFEIETISRKDFVGKECRVTSPEVNERSGVGEILVTGIPSILYIRAKAEEGLKKNDRAVIYEYNEEKDLFYVTRVEGLD</sequence>
<keyword evidence="1" id="KW-0812">Transmembrane</keyword>
<dbReference type="HOGENOM" id="CLU_086035_0_1_0"/>
<dbReference type="Proteomes" id="UP000030700">
    <property type="component" value="Unassembled WGS sequence"/>
</dbReference>
<organism evidence="2">
    <name type="scientific">Candidatus Moduliflexus flocculans</name>
    <dbReference type="NCBI Taxonomy" id="1499966"/>
    <lineage>
        <taxon>Bacteria</taxon>
        <taxon>Candidatus Moduliflexota</taxon>
        <taxon>Candidatus Moduliflexia</taxon>
        <taxon>Candidatus Moduliflexales</taxon>
        <taxon>Candidatus Moduliflexaceae</taxon>
    </lineage>
</organism>
<accession>A0A0S6VPK3</accession>
<feature type="transmembrane region" description="Helical" evidence="1">
    <location>
        <begin position="12"/>
        <end position="34"/>
    </location>
</feature>
<feature type="transmembrane region" description="Helical" evidence="1">
    <location>
        <begin position="96"/>
        <end position="116"/>
    </location>
</feature>
<dbReference type="AlphaFoldDB" id="A0A0S6VPK3"/>
<evidence type="ECO:0008006" key="4">
    <source>
        <dbReference type="Google" id="ProtNLM"/>
    </source>
</evidence>
<gene>
    <name evidence="2" type="ORF">U14_00188</name>
</gene>
<dbReference type="STRING" id="1499966.U14_00188"/>
<keyword evidence="1" id="KW-1133">Transmembrane helix</keyword>
<reference evidence="2" key="1">
    <citation type="journal article" date="2015" name="PeerJ">
        <title>First genomic representation of candidate bacterial phylum KSB3 points to enhanced environmental sensing as a trigger of wastewater bulking.</title>
        <authorList>
            <person name="Sekiguchi Y."/>
            <person name="Ohashi A."/>
            <person name="Parks D.H."/>
            <person name="Yamauchi T."/>
            <person name="Tyson G.W."/>
            <person name="Hugenholtz P."/>
        </authorList>
    </citation>
    <scope>NUCLEOTIDE SEQUENCE [LARGE SCALE GENOMIC DNA]</scope>
</reference>
<name>A0A0S6VPK3_9BACT</name>
<evidence type="ECO:0000256" key="1">
    <source>
        <dbReference type="SAM" id="Phobius"/>
    </source>
</evidence>
<keyword evidence="3" id="KW-1185">Reference proteome</keyword>
<evidence type="ECO:0000313" key="3">
    <source>
        <dbReference type="Proteomes" id="UP000030700"/>
    </source>
</evidence>
<keyword evidence="1" id="KW-0472">Membrane</keyword>
<feature type="transmembrane region" description="Helical" evidence="1">
    <location>
        <begin position="63"/>
        <end position="84"/>
    </location>
</feature>